<dbReference type="InterPro" id="IPR043146">
    <property type="entry name" value="Penicillin_amidase_N_B-knob"/>
</dbReference>
<feature type="chain" id="PRO_5012512908" evidence="5">
    <location>
        <begin position="28"/>
        <end position="845"/>
    </location>
</feature>
<evidence type="ECO:0000256" key="1">
    <source>
        <dbReference type="ARBA" id="ARBA00006586"/>
    </source>
</evidence>
<dbReference type="Gene3D" id="1.10.1400.10">
    <property type="match status" value="1"/>
</dbReference>
<dbReference type="InterPro" id="IPR029055">
    <property type="entry name" value="Ntn_hydrolases_N"/>
</dbReference>
<dbReference type="Gene3D" id="3.60.20.10">
    <property type="entry name" value="Glutamine Phosphoribosylpyrophosphate, subunit 1, domain 1"/>
    <property type="match status" value="1"/>
</dbReference>
<sequence length="845" mass="89533">MRQTSSRGAMPLSLLALVAATTLTACGGGGGGGNGFPFFPIGGTPPTNPPAEGSYKAEIRRTALGVPHIKADNWPGVGYGYGFAQAEDDLCTMADSFLTYRGERSQYLGGDAQLVASSTIARPKNIDSDFFHKQVISADVLAKMIAAQPDNLKQLVEGFAAGYNRYVRDVKAGGTAHQACRNEAWVKPITAEDIYRRMYAANLAGGYSVFLANIANAIAPAPAAPTKMAARGGAKKPALQLAAASVPVPKLLQVGGKEGVGSNMIGFGTAATGDSSPLLFGNPHWYWRGPDRFYQAQLTIPGQLNISGTSFLGIPVILIGFNDNIAWSHTVSTARRFGFYELKLAAGDPTSYMRDGKPVKMQVLNITVNVKQADGSVAPVTRTLYKSEYGPMVNLAAAGAPYAWSQTTAFAIRDINGENYRTFKNWLRWNQAKSLDEFIAIQREEAAIPWVNTVAVGRGAAKAWYADIGAVPNVSPTQVASCTTPLGAAAASSFPLAPFFDGSKSECDWQTDADSAQKGAIGAARLPSLLRDDYVENSNDSYWLANPKAPMTGYPAIMGPAGTAPVSFRTRLGNLMAQARIDGADSYAGKAATPETVKQMVLNSRVLTAELFKDQALAMVCATPTINVATDPQGGAAIGRDVDTGPACAVLKAWNNTGTIGARGAHIWDEFWNRASLQSAATLYNVPFSASDPIHTPRDLKAGAASALQQAFGAAVARVEASGFALDAQRGDYLFATRGGQKIPLYGGCHGPGYFTIACSENRLDKGGYTMDGNPNGNSYMQIVRFPEGGVEAHTFLTFSLSDDPASAHNADYTRAYSAGQWLKVPFSEAEIKADAAYRSAVVSE</sequence>
<evidence type="ECO:0000256" key="4">
    <source>
        <dbReference type="ARBA" id="ARBA00023145"/>
    </source>
</evidence>
<accession>A0A250DGJ7</accession>
<feature type="signal peptide" evidence="5">
    <location>
        <begin position="1"/>
        <end position="27"/>
    </location>
</feature>
<name>A0A250DGJ7_9BURK</name>
<evidence type="ECO:0000313" key="6">
    <source>
        <dbReference type="EMBL" id="ATA53372.1"/>
    </source>
</evidence>
<dbReference type="InterPro" id="IPR002692">
    <property type="entry name" value="S45"/>
</dbReference>
<evidence type="ECO:0000256" key="3">
    <source>
        <dbReference type="ARBA" id="ARBA00022801"/>
    </source>
</evidence>
<dbReference type="InterPro" id="IPR023343">
    <property type="entry name" value="Penicillin_amidase_dom1"/>
</dbReference>
<dbReference type="AlphaFoldDB" id="A0A250DGJ7"/>
<dbReference type="PROSITE" id="PS51257">
    <property type="entry name" value="PROKAR_LIPOPROTEIN"/>
    <property type="match status" value="1"/>
</dbReference>
<gene>
    <name evidence="6" type="ORF">CKY39_09205</name>
</gene>
<evidence type="ECO:0000256" key="2">
    <source>
        <dbReference type="ARBA" id="ARBA00022729"/>
    </source>
</evidence>
<proteinExistence type="inferred from homology"/>
<dbReference type="KEGG" id="vbo:CKY39_09205"/>
<dbReference type="Proteomes" id="UP000217154">
    <property type="component" value="Chromosome"/>
</dbReference>
<evidence type="ECO:0000256" key="5">
    <source>
        <dbReference type="SAM" id="SignalP"/>
    </source>
</evidence>
<dbReference type="Gene3D" id="1.10.439.10">
    <property type="entry name" value="Penicillin Amidohydrolase, domain 1"/>
    <property type="match status" value="1"/>
</dbReference>
<dbReference type="Gene3D" id="2.30.120.10">
    <property type="match status" value="1"/>
</dbReference>
<dbReference type="EMBL" id="CP023284">
    <property type="protein sequence ID" value="ATA53372.1"/>
    <property type="molecule type" value="Genomic_DNA"/>
</dbReference>
<comment type="similarity">
    <text evidence="1">Belongs to the peptidase S45 family.</text>
</comment>
<dbReference type="PANTHER" id="PTHR34218:SF3">
    <property type="entry name" value="ACYL-HOMOSERINE LACTONE ACYLASE PVDQ"/>
    <property type="match status" value="1"/>
</dbReference>
<dbReference type="SUPFAM" id="SSF56235">
    <property type="entry name" value="N-terminal nucleophile aminohydrolases (Ntn hydrolases)"/>
    <property type="match status" value="1"/>
</dbReference>
<dbReference type="InterPro" id="IPR043147">
    <property type="entry name" value="Penicillin_amidase_A-knob"/>
</dbReference>
<reference evidence="6 7" key="1">
    <citation type="submission" date="2017-09" db="EMBL/GenBank/DDBJ databases">
        <title>The diverse metabolic capabilities of V. boronicumulans make it an excellent choice for continued studies on novel biodegradation.</title>
        <authorList>
            <person name="Sun S."/>
        </authorList>
    </citation>
    <scope>NUCLEOTIDE SEQUENCE [LARGE SCALE GENOMIC DNA]</scope>
    <source>
        <strain evidence="6 7">J1</strain>
    </source>
</reference>
<dbReference type="GO" id="GO:0017000">
    <property type="term" value="P:antibiotic biosynthetic process"/>
    <property type="evidence" value="ECO:0007669"/>
    <property type="project" value="InterPro"/>
</dbReference>
<organism evidence="6 7">
    <name type="scientific">Variovorax boronicumulans</name>
    <dbReference type="NCBI Taxonomy" id="436515"/>
    <lineage>
        <taxon>Bacteria</taxon>
        <taxon>Pseudomonadati</taxon>
        <taxon>Pseudomonadota</taxon>
        <taxon>Betaproteobacteria</taxon>
        <taxon>Burkholderiales</taxon>
        <taxon>Comamonadaceae</taxon>
        <taxon>Variovorax</taxon>
    </lineage>
</organism>
<protein>
    <submittedName>
        <fullName evidence="6">Acylase</fullName>
    </submittedName>
</protein>
<dbReference type="Pfam" id="PF01804">
    <property type="entry name" value="Penicil_amidase"/>
    <property type="match status" value="1"/>
</dbReference>
<dbReference type="PANTHER" id="PTHR34218">
    <property type="entry name" value="PEPTIDASE S45 PENICILLIN AMIDASE"/>
    <property type="match status" value="1"/>
</dbReference>
<evidence type="ECO:0000313" key="7">
    <source>
        <dbReference type="Proteomes" id="UP000217154"/>
    </source>
</evidence>
<keyword evidence="4" id="KW-0865">Zymogen</keyword>
<keyword evidence="3" id="KW-0378">Hydrolase</keyword>
<dbReference type="GO" id="GO:0016811">
    <property type="term" value="F:hydrolase activity, acting on carbon-nitrogen (but not peptide) bonds, in linear amides"/>
    <property type="evidence" value="ECO:0007669"/>
    <property type="project" value="InterPro"/>
</dbReference>
<dbReference type="RefSeq" id="WP_095744211.1">
    <property type="nucleotide sequence ID" value="NZ_CP023284.1"/>
</dbReference>
<keyword evidence="2 5" id="KW-0732">Signal</keyword>